<evidence type="ECO:0000313" key="11">
    <source>
        <dbReference type="Proteomes" id="UP000494117"/>
    </source>
</evidence>
<dbReference type="HAMAP" id="MF_01428">
    <property type="entry name" value="Glu_Q_tRNA_synth"/>
    <property type="match status" value="1"/>
</dbReference>
<proteinExistence type="inferred from homology"/>
<evidence type="ECO:0000256" key="4">
    <source>
        <dbReference type="ARBA" id="ARBA00022833"/>
    </source>
</evidence>
<dbReference type="NCBIfam" id="NF004314">
    <property type="entry name" value="PRK05710.1-3"/>
    <property type="match status" value="1"/>
</dbReference>
<accession>A0A6S7C7Y0</accession>
<dbReference type="Pfam" id="PF00749">
    <property type="entry name" value="tRNA-synt_1c"/>
    <property type="match status" value="1"/>
</dbReference>
<dbReference type="GO" id="GO:0005829">
    <property type="term" value="C:cytosol"/>
    <property type="evidence" value="ECO:0007669"/>
    <property type="project" value="TreeGrafter"/>
</dbReference>
<keyword evidence="3 7" id="KW-0547">Nucleotide-binding</keyword>
<dbReference type="RefSeq" id="WP_175205323.1">
    <property type="nucleotide sequence ID" value="NZ_CADILG010000002.1"/>
</dbReference>
<dbReference type="InterPro" id="IPR000924">
    <property type="entry name" value="Glu/Gln-tRNA-synth"/>
</dbReference>
<keyword evidence="4 7" id="KW-0862">Zinc</keyword>
<dbReference type="PANTHER" id="PTHR43311">
    <property type="entry name" value="GLUTAMATE--TRNA LIGASE"/>
    <property type="match status" value="1"/>
</dbReference>
<evidence type="ECO:0000256" key="8">
    <source>
        <dbReference type="RuleBase" id="RU363037"/>
    </source>
</evidence>
<dbReference type="Proteomes" id="UP000494117">
    <property type="component" value="Unassembled WGS sequence"/>
</dbReference>
<dbReference type="Gene3D" id="3.40.50.620">
    <property type="entry name" value="HUPs"/>
    <property type="match status" value="1"/>
</dbReference>
<protein>
    <recommendedName>
        <fullName evidence="7">Glutamyl-Q tRNA(Asp) synthetase</fullName>
        <shortName evidence="7">Glu-Q-RSs</shortName>
        <ecNumber evidence="7">6.1.1.-</ecNumber>
    </recommendedName>
</protein>
<evidence type="ECO:0000256" key="3">
    <source>
        <dbReference type="ARBA" id="ARBA00022741"/>
    </source>
</evidence>
<evidence type="ECO:0000256" key="7">
    <source>
        <dbReference type="HAMAP-Rule" id="MF_01428"/>
    </source>
</evidence>
<evidence type="ECO:0000256" key="2">
    <source>
        <dbReference type="ARBA" id="ARBA00022723"/>
    </source>
</evidence>
<dbReference type="NCBIfam" id="TIGR03838">
    <property type="entry name" value="queuosine_YadB"/>
    <property type="match status" value="1"/>
</dbReference>
<feature type="binding site" evidence="7">
    <location>
        <begin position="13"/>
        <end position="17"/>
    </location>
    <ligand>
        <name>L-glutamate</name>
        <dbReference type="ChEBI" id="CHEBI:29985"/>
    </ligand>
</feature>
<dbReference type="InterPro" id="IPR049940">
    <property type="entry name" value="GluQ/Sye"/>
</dbReference>
<keyword evidence="2 7" id="KW-0479">Metal-binding</keyword>
<feature type="binding site" evidence="7">
    <location>
        <position position="207"/>
    </location>
    <ligand>
        <name>L-glutamate</name>
        <dbReference type="ChEBI" id="CHEBI:29985"/>
    </ligand>
</feature>
<evidence type="ECO:0000256" key="6">
    <source>
        <dbReference type="ARBA" id="ARBA00023146"/>
    </source>
</evidence>
<keyword evidence="6 7" id="KW-0030">Aminoacyl-tRNA synthetase</keyword>
<keyword evidence="1 7" id="KW-0436">Ligase</keyword>
<comment type="similarity">
    <text evidence="7">Belongs to the class-I aminoacyl-tRNA synthetase family. GluQ subfamily.</text>
</comment>
<dbReference type="GO" id="GO:0006424">
    <property type="term" value="P:glutamyl-tRNA aminoacylation"/>
    <property type="evidence" value="ECO:0007669"/>
    <property type="project" value="InterPro"/>
</dbReference>
<dbReference type="NCBIfam" id="NF004315">
    <property type="entry name" value="PRK05710.1-4"/>
    <property type="match status" value="1"/>
</dbReference>
<feature type="binding site" evidence="7">
    <location>
        <position position="131"/>
    </location>
    <ligand>
        <name>Zn(2+)</name>
        <dbReference type="ChEBI" id="CHEBI:29105"/>
    </ligand>
</feature>
<feature type="short sequence motif" description="'HIGH' region" evidence="7">
    <location>
        <begin position="16"/>
        <end position="26"/>
    </location>
</feature>
<feature type="binding site" evidence="7">
    <location>
        <position position="105"/>
    </location>
    <ligand>
        <name>Zn(2+)</name>
        <dbReference type="ChEBI" id="CHEBI:29105"/>
    </ligand>
</feature>
<evidence type="ECO:0000256" key="5">
    <source>
        <dbReference type="ARBA" id="ARBA00022840"/>
    </source>
</evidence>
<feature type="binding site" evidence="7">
    <location>
        <position position="189"/>
    </location>
    <ligand>
        <name>L-glutamate</name>
        <dbReference type="ChEBI" id="CHEBI:29985"/>
    </ligand>
</feature>
<dbReference type="SUPFAM" id="SSF52374">
    <property type="entry name" value="Nucleotidylyl transferase"/>
    <property type="match status" value="1"/>
</dbReference>
<feature type="binding site" evidence="7">
    <location>
        <position position="135"/>
    </location>
    <ligand>
        <name>Zn(2+)</name>
        <dbReference type="ChEBI" id="CHEBI:29105"/>
    </ligand>
</feature>
<evidence type="ECO:0000256" key="1">
    <source>
        <dbReference type="ARBA" id="ARBA00022598"/>
    </source>
</evidence>
<feature type="binding site" evidence="7">
    <location>
        <position position="49"/>
    </location>
    <ligand>
        <name>L-glutamate</name>
        <dbReference type="ChEBI" id="CHEBI:29985"/>
    </ligand>
</feature>
<gene>
    <name evidence="7 10" type="primary">gluQ</name>
    <name evidence="10" type="ORF">LMG26858_00369</name>
</gene>
<feature type="short sequence motif" description="'KMSKS' region" evidence="7">
    <location>
        <begin position="246"/>
        <end position="250"/>
    </location>
</feature>
<dbReference type="GO" id="GO:0005524">
    <property type="term" value="F:ATP binding"/>
    <property type="evidence" value="ECO:0007669"/>
    <property type="project" value="UniProtKB-KW"/>
</dbReference>
<dbReference type="EMBL" id="CADILG010000002">
    <property type="protein sequence ID" value="CAB3824569.1"/>
    <property type="molecule type" value="Genomic_DNA"/>
</dbReference>
<reference evidence="10 11" key="1">
    <citation type="submission" date="2020-04" db="EMBL/GenBank/DDBJ databases">
        <authorList>
            <person name="De Canck E."/>
        </authorList>
    </citation>
    <scope>NUCLEOTIDE SEQUENCE [LARGE SCALE GENOMIC DNA]</scope>
    <source>
        <strain evidence="10 11">LMG 26858</strain>
    </source>
</reference>
<dbReference type="GO" id="GO:0004818">
    <property type="term" value="F:glutamate-tRNA ligase activity"/>
    <property type="evidence" value="ECO:0007669"/>
    <property type="project" value="TreeGrafter"/>
</dbReference>
<feature type="binding site" evidence="7">
    <location>
        <position position="107"/>
    </location>
    <ligand>
        <name>Zn(2+)</name>
        <dbReference type="ChEBI" id="CHEBI:29105"/>
    </ligand>
</feature>
<comment type="function">
    <text evidence="7">Catalyzes the tRNA-independent activation of glutamate in presence of ATP and the subsequent transfer of glutamate onto a tRNA(Asp). Glutamate is transferred on the 2-amino-5-(4,5-dihydroxy-2-cyclopenten-1-yl) moiety of the queuosine in the wobble position of the QUC anticodon.</text>
</comment>
<organism evidence="10 11">
    <name type="scientific">Achromobacter anxifer</name>
    <dbReference type="NCBI Taxonomy" id="1287737"/>
    <lineage>
        <taxon>Bacteria</taxon>
        <taxon>Pseudomonadati</taxon>
        <taxon>Pseudomonadota</taxon>
        <taxon>Betaproteobacteria</taxon>
        <taxon>Burkholderiales</taxon>
        <taxon>Alcaligenaceae</taxon>
        <taxon>Achromobacter</taxon>
    </lineage>
</organism>
<dbReference type="GO" id="GO:0008270">
    <property type="term" value="F:zinc ion binding"/>
    <property type="evidence" value="ECO:0007669"/>
    <property type="project" value="UniProtKB-UniRule"/>
</dbReference>
<keyword evidence="5 7" id="KW-0067">ATP-binding</keyword>
<feature type="binding site" evidence="7">
    <location>
        <position position="249"/>
    </location>
    <ligand>
        <name>ATP</name>
        <dbReference type="ChEBI" id="CHEBI:30616"/>
    </ligand>
</feature>
<dbReference type="InterPro" id="IPR022380">
    <property type="entry name" value="Glu-Q_tRNA(Asp)_Synthase"/>
</dbReference>
<name>A0A6S7C7Y0_9BURK</name>
<dbReference type="PANTHER" id="PTHR43311:SF1">
    <property type="entry name" value="GLUTAMYL-Q TRNA(ASP) SYNTHETASE"/>
    <property type="match status" value="1"/>
</dbReference>
<dbReference type="GO" id="GO:0006400">
    <property type="term" value="P:tRNA modification"/>
    <property type="evidence" value="ECO:0007669"/>
    <property type="project" value="InterPro"/>
</dbReference>
<sequence length="305" mass="32786">MPRGRPIVNYIGRFAPSPSGPLHAGSLVAALASWLDARAQDGRWLLRIEDVDTPRTVPGAADVIMAQLRALGLAWDGEIMWQSRRGDAYQAAFDSLAARGLIYGCGCTRREIADSALRGQTAPGADGERPYPGTCRHGLPAGRQARAWRVVMPEGVEHFVDRWLGPQEQNVAQAVGDIALRRADGLWAYQLAVVVDDAAQGVTDVVRGADLLSSTARQRVLGRMLGLPPVRYLHVPLILDATSGLKLSKQNGAPPIDTGAPLAALTAAWRALGFDPIDSADRDHFLREATAQWARRFPLPAATAA</sequence>
<evidence type="ECO:0000313" key="10">
    <source>
        <dbReference type="EMBL" id="CAB3824569.1"/>
    </source>
</evidence>
<keyword evidence="11" id="KW-1185">Reference proteome</keyword>
<dbReference type="NCBIfam" id="NF004313">
    <property type="entry name" value="PRK05710.1-2"/>
    <property type="match status" value="1"/>
</dbReference>
<keyword evidence="8" id="KW-0648">Protein biosynthesis</keyword>
<dbReference type="EC" id="6.1.1.-" evidence="7"/>
<dbReference type="InterPro" id="IPR020058">
    <property type="entry name" value="Glu/Gln-tRNA-synth_Ib_cat-dom"/>
</dbReference>
<dbReference type="AlphaFoldDB" id="A0A6S7C7Y0"/>
<evidence type="ECO:0000259" key="9">
    <source>
        <dbReference type="Pfam" id="PF00749"/>
    </source>
</evidence>
<feature type="domain" description="Glutamyl/glutaminyl-tRNA synthetase class Ib catalytic" evidence="9">
    <location>
        <begin position="13"/>
        <end position="252"/>
    </location>
</feature>
<dbReference type="InterPro" id="IPR014729">
    <property type="entry name" value="Rossmann-like_a/b/a_fold"/>
</dbReference>
<comment type="cofactor">
    <cofactor evidence="7">
        <name>Zn(2+)</name>
        <dbReference type="ChEBI" id="CHEBI:29105"/>
    </cofactor>
    <text evidence="7">Binds 1 zinc ion per subunit.</text>
</comment>
<dbReference type="PRINTS" id="PR00987">
    <property type="entry name" value="TRNASYNTHGLU"/>
</dbReference>